<proteinExistence type="predicted"/>
<feature type="chain" id="PRO_5042212284" evidence="7">
    <location>
        <begin position="29"/>
        <end position="137"/>
    </location>
</feature>
<feature type="domain" description="WSC" evidence="8">
    <location>
        <begin position="32"/>
        <end position="121"/>
    </location>
</feature>
<accession>A0AAD4Q6C0</accession>
<evidence type="ECO:0000256" key="4">
    <source>
        <dbReference type="ARBA" id="ARBA00022989"/>
    </source>
</evidence>
<dbReference type="EMBL" id="JAKELL010000109">
    <property type="protein sequence ID" value="KAH8981872.1"/>
    <property type="molecule type" value="Genomic_DNA"/>
</dbReference>
<name>A0AAD4Q6C0_9AGAM</name>
<evidence type="ECO:0000256" key="1">
    <source>
        <dbReference type="ARBA" id="ARBA00004167"/>
    </source>
</evidence>
<dbReference type="InterPro" id="IPR002889">
    <property type="entry name" value="WSC_carb-bd"/>
</dbReference>
<dbReference type="Proteomes" id="UP001201163">
    <property type="component" value="Unassembled WGS sequence"/>
</dbReference>
<evidence type="ECO:0000313" key="9">
    <source>
        <dbReference type="EMBL" id="KAH8981872.1"/>
    </source>
</evidence>
<keyword evidence="5" id="KW-0472">Membrane</keyword>
<evidence type="ECO:0000313" key="10">
    <source>
        <dbReference type="Proteomes" id="UP001201163"/>
    </source>
</evidence>
<keyword evidence="10" id="KW-1185">Reference proteome</keyword>
<comment type="subcellular location">
    <subcellularLocation>
        <location evidence="1">Membrane</location>
        <topology evidence="1">Single-pass membrane protein</topology>
    </subcellularLocation>
</comment>
<gene>
    <name evidence="9" type="ORF">EDB92DRAFT_143151</name>
</gene>
<dbReference type="SMART" id="SM00321">
    <property type="entry name" value="WSC"/>
    <property type="match status" value="1"/>
</dbReference>
<reference evidence="9" key="1">
    <citation type="submission" date="2022-01" db="EMBL/GenBank/DDBJ databases">
        <title>Comparative genomics reveals a dynamic genome evolution in the ectomycorrhizal milk-cap (Lactarius) mushrooms.</title>
        <authorList>
            <consortium name="DOE Joint Genome Institute"/>
            <person name="Lebreton A."/>
            <person name="Tang N."/>
            <person name="Kuo A."/>
            <person name="LaButti K."/>
            <person name="Drula E."/>
            <person name="Barry K."/>
            <person name="Clum A."/>
            <person name="Lipzen A."/>
            <person name="Mousain D."/>
            <person name="Ng V."/>
            <person name="Wang R."/>
            <person name="Wang X."/>
            <person name="Dai Y."/>
            <person name="Henrissat B."/>
            <person name="Grigoriev I.V."/>
            <person name="Guerin-Laguette A."/>
            <person name="Yu F."/>
            <person name="Martin F.M."/>
        </authorList>
    </citation>
    <scope>NUCLEOTIDE SEQUENCE</scope>
    <source>
        <strain evidence="9">QP</strain>
    </source>
</reference>
<evidence type="ECO:0000256" key="6">
    <source>
        <dbReference type="ARBA" id="ARBA00023180"/>
    </source>
</evidence>
<dbReference type="Pfam" id="PF01822">
    <property type="entry name" value="WSC"/>
    <property type="match status" value="1"/>
</dbReference>
<sequence>MRMIHPTRILPAGFQLALLLAVVPSMSAYSTYPKFIGCLKDDFLGSPTFKDRADMTLYSCAFFCFQHGYVYAGVENGEDCYCVKGYPSDGFVSSDKCNVKCTGDSSEHCGGSGYLGLYWDLIPREENRSPGEEQKVT</sequence>
<keyword evidence="2" id="KW-0812">Transmembrane</keyword>
<keyword evidence="6" id="KW-0325">Glycoprotein</keyword>
<evidence type="ECO:0000256" key="3">
    <source>
        <dbReference type="ARBA" id="ARBA00022729"/>
    </source>
</evidence>
<evidence type="ECO:0000256" key="5">
    <source>
        <dbReference type="ARBA" id="ARBA00023136"/>
    </source>
</evidence>
<dbReference type="PANTHER" id="PTHR24269:SF16">
    <property type="entry name" value="PROTEIN SLG1"/>
    <property type="match status" value="1"/>
</dbReference>
<dbReference type="GO" id="GO:0005886">
    <property type="term" value="C:plasma membrane"/>
    <property type="evidence" value="ECO:0007669"/>
    <property type="project" value="TreeGrafter"/>
</dbReference>
<comment type="caution">
    <text evidence="9">The sequence shown here is derived from an EMBL/GenBank/DDBJ whole genome shotgun (WGS) entry which is preliminary data.</text>
</comment>
<organism evidence="9 10">
    <name type="scientific">Lactarius akahatsu</name>
    <dbReference type="NCBI Taxonomy" id="416441"/>
    <lineage>
        <taxon>Eukaryota</taxon>
        <taxon>Fungi</taxon>
        <taxon>Dikarya</taxon>
        <taxon>Basidiomycota</taxon>
        <taxon>Agaricomycotina</taxon>
        <taxon>Agaricomycetes</taxon>
        <taxon>Russulales</taxon>
        <taxon>Russulaceae</taxon>
        <taxon>Lactarius</taxon>
    </lineage>
</organism>
<protein>
    <submittedName>
        <fullName evidence="9">WSC domain-containing protein</fullName>
    </submittedName>
</protein>
<dbReference type="PROSITE" id="PS51212">
    <property type="entry name" value="WSC"/>
    <property type="match status" value="1"/>
</dbReference>
<evidence type="ECO:0000259" key="8">
    <source>
        <dbReference type="PROSITE" id="PS51212"/>
    </source>
</evidence>
<keyword evidence="3 7" id="KW-0732">Signal</keyword>
<dbReference type="InterPro" id="IPR051836">
    <property type="entry name" value="Kremen_rcpt"/>
</dbReference>
<evidence type="ECO:0000256" key="2">
    <source>
        <dbReference type="ARBA" id="ARBA00022692"/>
    </source>
</evidence>
<feature type="signal peptide" evidence="7">
    <location>
        <begin position="1"/>
        <end position="28"/>
    </location>
</feature>
<evidence type="ECO:0000256" key="7">
    <source>
        <dbReference type="SAM" id="SignalP"/>
    </source>
</evidence>
<dbReference type="PANTHER" id="PTHR24269">
    <property type="entry name" value="KREMEN PROTEIN"/>
    <property type="match status" value="1"/>
</dbReference>
<dbReference type="AlphaFoldDB" id="A0AAD4Q6C0"/>
<keyword evidence="4" id="KW-1133">Transmembrane helix</keyword>